<sequence length="169" mass="17347">MPFELVHGESLVACAAWALSRSGVTPVDSGLPWSELVALLEETGDVLVLHDVLCPMTPPAFIAACVERALDTGVAVVATRPVTDTVKVVTDGFVGETVDRDGLHAVASPLVLPAAAAAALAAVPHDVVRAVARLTAAGHQVERLAAPPEARRVTSVAALRVLEALTTPG</sequence>
<dbReference type="Pfam" id="PF01128">
    <property type="entry name" value="IspD"/>
    <property type="match status" value="1"/>
</dbReference>
<evidence type="ECO:0008006" key="4">
    <source>
        <dbReference type="Google" id="ProtNLM"/>
    </source>
</evidence>
<keyword evidence="2" id="KW-0548">Nucleotidyltransferase</keyword>
<evidence type="ECO:0000313" key="3">
    <source>
        <dbReference type="EMBL" id="CAA9359334.1"/>
    </source>
</evidence>
<keyword evidence="1" id="KW-0808">Transferase</keyword>
<dbReference type="InterPro" id="IPR029044">
    <property type="entry name" value="Nucleotide-diphossugar_trans"/>
</dbReference>
<dbReference type="AlphaFoldDB" id="A0A6J4MHB2"/>
<dbReference type="Gene3D" id="3.90.550.10">
    <property type="entry name" value="Spore Coat Polysaccharide Biosynthesis Protein SpsA, Chain A"/>
    <property type="match status" value="1"/>
</dbReference>
<evidence type="ECO:0000256" key="2">
    <source>
        <dbReference type="ARBA" id="ARBA00022695"/>
    </source>
</evidence>
<name>A0A6J4MHB2_9ACTN</name>
<gene>
    <name evidence="3" type="ORF">AVDCRST_MAG36-2510</name>
</gene>
<dbReference type="SUPFAM" id="SSF53448">
    <property type="entry name" value="Nucleotide-diphospho-sugar transferases"/>
    <property type="match status" value="1"/>
</dbReference>
<reference evidence="3" key="1">
    <citation type="submission" date="2020-02" db="EMBL/GenBank/DDBJ databases">
        <authorList>
            <person name="Meier V. D."/>
        </authorList>
    </citation>
    <scope>NUCLEOTIDE SEQUENCE</scope>
    <source>
        <strain evidence="3">AVDCRST_MAG36</strain>
    </source>
</reference>
<dbReference type="GO" id="GO:0070567">
    <property type="term" value="F:cytidylyltransferase activity"/>
    <property type="evidence" value="ECO:0007669"/>
    <property type="project" value="InterPro"/>
</dbReference>
<evidence type="ECO:0000256" key="1">
    <source>
        <dbReference type="ARBA" id="ARBA00022679"/>
    </source>
</evidence>
<accession>A0A6J4MHB2</accession>
<protein>
    <recommendedName>
        <fullName evidence="4">2-C-methyl-D-erythritol 4-phosphate cytidylyltransferase</fullName>
    </recommendedName>
</protein>
<dbReference type="EMBL" id="CADCUH010000165">
    <property type="protein sequence ID" value="CAA9359334.1"/>
    <property type="molecule type" value="Genomic_DNA"/>
</dbReference>
<dbReference type="InterPro" id="IPR034683">
    <property type="entry name" value="IspD/TarI"/>
</dbReference>
<proteinExistence type="predicted"/>
<organism evidence="3">
    <name type="scientific">uncultured Nocardioidaceae bacterium</name>
    <dbReference type="NCBI Taxonomy" id="253824"/>
    <lineage>
        <taxon>Bacteria</taxon>
        <taxon>Bacillati</taxon>
        <taxon>Actinomycetota</taxon>
        <taxon>Actinomycetes</taxon>
        <taxon>Propionibacteriales</taxon>
        <taxon>Nocardioidaceae</taxon>
        <taxon>environmental samples</taxon>
    </lineage>
</organism>